<protein>
    <submittedName>
        <fullName evidence="1">Uncharacterized protein</fullName>
    </submittedName>
</protein>
<dbReference type="HOGENOM" id="CLU_2614820_0_0_0"/>
<evidence type="ECO:0000313" key="1">
    <source>
        <dbReference type="EMBL" id="GAK61766.1"/>
    </source>
</evidence>
<evidence type="ECO:0000313" key="2">
    <source>
        <dbReference type="Proteomes" id="UP000030661"/>
    </source>
</evidence>
<accession>A0A081CB11</accession>
<dbReference type="AlphaFoldDB" id="A0A081CB11"/>
<sequence>MSFPAKYASKCANGHPIVVGEYIAFTDQGLILCVACPDFTTYHKHKETIYSNKFCKKCYMELSIAEKETGKEVCADCE</sequence>
<keyword evidence="2" id="KW-1185">Reference proteome</keyword>
<reference evidence="1" key="1">
    <citation type="journal article" date="2015" name="PeerJ">
        <title>First genomic representation of candidate bacterial phylum KSB3 points to enhanced environmental sensing as a trigger of wastewater bulking.</title>
        <authorList>
            <person name="Sekiguchi Y."/>
            <person name="Ohashi A."/>
            <person name="Parks D.H."/>
            <person name="Yamauchi T."/>
            <person name="Tyson G.W."/>
            <person name="Hugenholtz P."/>
        </authorList>
    </citation>
    <scope>NUCLEOTIDE SEQUENCE [LARGE SCALE GENOMIC DNA]</scope>
</reference>
<name>A0A081CB11_VECG1</name>
<organism evidence="1">
    <name type="scientific">Vecturithrix granuli</name>
    <dbReference type="NCBI Taxonomy" id="1499967"/>
    <lineage>
        <taxon>Bacteria</taxon>
        <taxon>Candidatus Moduliflexota</taxon>
        <taxon>Candidatus Vecturitrichia</taxon>
        <taxon>Candidatus Vecturitrichales</taxon>
        <taxon>Candidatus Vecturitrichaceae</taxon>
        <taxon>Candidatus Vecturithrix</taxon>
    </lineage>
</organism>
<dbReference type="EMBL" id="DF820483">
    <property type="protein sequence ID" value="GAK61766.1"/>
    <property type="molecule type" value="Genomic_DNA"/>
</dbReference>
<gene>
    <name evidence="1" type="ORF">U27_02595</name>
</gene>
<dbReference type="Proteomes" id="UP000030661">
    <property type="component" value="Unassembled WGS sequence"/>
</dbReference>
<proteinExistence type="predicted"/>
<dbReference type="STRING" id="1499967.U27_02595"/>